<name>A0A1J0ACT0_9CYAN</name>
<dbReference type="KEGG" id="glt:GlitD10_1421"/>
<reference evidence="1 2" key="1">
    <citation type="submission" date="2016-10" db="EMBL/GenBank/DDBJ databases">
        <title>Description of Gloeomargarita lithophora gen. nov., sp. nov., a thylakoid-bearing basal-branching cyanobacterium with intracellular carbonates, and proposal for Gloeomargaritales ord. nov.</title>
        <authorList>
            <person name="Moreira D."/>
            <person name="Tavera R."/>
            <person name="Benzerara K."/>
            <person name="Skouri-Panet F."/>
            <person name="Couradeau E."/>
            <person name="Gerard E."/>
            <person name="Loussert C."/>
            <person name="Novelo E."/>
            <person name="Zivanovic Y."/>
            <person name="Lopez-Garcia P."/>
        </authorList>
    </citation>
    <scope>NUCLEOTIDE SEQUENCE [LARGE SCALE GENOMIC DNA]</scope>
    <source>
        <strain evidence="1 2">D10</strain>
    </source>
</reference>
<accession>A0A1J0ACT0</accession>
<dbReference type="RefSeq" id="WP_071454282.1">
    <property type="nucleotide sequence ID" value="NZ_CP017675.1"/>
</dbReference>
<dbReference type="Proteomes" id="UP000180235">
    <property type="component" value="Chromosome"/>
</dbReference>
<dbReference type="EMBL" id="CP017675">
    <property type="protein sequence ID" value="APB33742.1"/>
    <property type="molecule type" value="Genomic_DNA"/>
</dbReference>
<sequence length="164" mass="18387">MPAPPNPNDHTRIQREIRAGRPFSLAAVIAQEGSTFLQGESPVPPLIQARIVVNLYIKNQLVDAAGALKAVLQQWVNGDEQHLSKHLNHPLNALVERLGTLLNNPFLLTELVREVDCEWGRIYGQKPYFQKPGQPPHPDDPYTDASVRAQLHQLLTAIQAQKWD</sequence>
<evidence type="ECO:0000313" key="2">
    <source>
        <dbReference type="Proteomes" id="UP000180235"/>
    </source>
</evidence>
<proteinExistence type="predicted"/>
<dbReference type="OrthoDB" id="276747at2"/>
<dbReference type="AlphaFoldDB" id="A0A1J0ACT0"/>
<keyword evidence="2" id="KW-1185">Reference proteome</keyword>
<gene>
    <name evidence="1" type="ORF">GlitD10_1421</name>
</gene>
<organism evidence="1 2">
    <name type="scientific">Gloeomargarita lithophora Alchichica-D10</name>
    <dbReference type="NCBI Taxonomy" id="1188229"/>
    <lineage>
        <taxon>Bacteria</taxon>
        <taxon>Bacillati</taxon>
        <taxon>Cyanobacteriota</taxon>
        <taxon>Cyanophyceae</taxon>
        <taxon>Gloeomargaritales</taxon>
        <taxon>Gloeomargaritaceae</taxon>
        <taxon>Gloeomargarita</taxon>
    </lineage>
</organism>
<protein>
    <submittedName>
        <fullName evidence="1">Uncharacterized protein</fullName>
    </submittedName>
</protein>
<evidence type="ECO:0000313" key="1">
    <source>
        <dbReference type="EMBL" id="APB33742.1"/>
    </source>
</evidence>
<dbReference type="STRING" id="1188229.GlitD10_1421"/>